<dbReference type="SUPFAM" id="SSF52540">
    <property type="entry name" value="P-loop containing nucleoside triphosphate hydrolases"/>
    <property type="match status" value="1"/>
</dbReference>
<feature type="modified residue" description="4-aspartylphosphate" evidence="8">
    <location>
        <position position="55"/>
    </location>
</feature>
<dbReference type="InterPro" id="IPR025662">
    <property type="entry name" value="Sigma_54_int_dom_ATP-bd_1"/>
</dbReference>
<dbReference type="InterPro" id="IPR003593">
    <property type="entry name" value="AAA+_ATPase"/>
</dbReference>
<feature type="domain" description="Sigma-54 factor interaction" evidence="10">
    <location>
        <begin position="146"/>
        <end position="372"/>
    </location>
</feature>
<keyword evidence="2" id="KW-0547">Nucleotide-binding</keyword>
<dbReference type="RefSeq" id="WP_067382557.1">
    <property type="nucleotide sequence ID" value="NZ_CP015839.1"/>
</dbReference>
<evidence type="ECO:0000256" key="9">
    <source>
        <dbReference type="SAM" id="MobiDB-lite"/>
    </source>
</evidence>
<evidence type="ECO:0000256" key="2">
    <source>
        <dbReference type="ARBA" id="ARBA00022741"/>
    </source>
</evidence>
<dbReference type="FunFam" id="3.40.50.300:FF:000006">
    <property type="entry name" value="DNA-binding transcriptional regulator NtrC"/>
    <property type="match status" value="1"/>
</dbReference>
<dbReference type="InterPro" id="IPR025943">
    <property type="entry name" value="Sigma_54_int_dom_ATP-bd_2"/>
</dbReference>
<dbReference type="GO" id="GO:0043565">
    <property type="term" value="F:sequence-specific DNA binding"/>
    <property type="evidence" value="ECO:0007669"/>
    <property type="project" value="InterPro"/>
</dbReference>
<dbReference type="Gene3D" id="1.10.10.60">
    <property type="entry name" value="Homeodomain-like"/>
    <property type="match status" value="1"/>
</dbReference>
<dbReference type="AlphaFoldDB" id="A0A1A9EZ20"/>
<dbReference type="Gene3D" id="3.40.50.2300">
    <property type="match status" value="1"/>
</dbReference>
<evidence type="ECO:0000256" key="4">
    <source>
        <dbReference type="ARBA" id="ARBA00023012"/>
    </source>
</evidence>
<feature type="domain" description="Response regulatory" evidence="11">
    <location>
        <begin position="6"/>
        <end position="120"/>
    </location>
</feature>
<dbReference type="SMART" id="SM00382">
    <property type="entry name" value="AAA"/>
    <property type="match status" value="1"/>
</dbReference>
<dbReference type="SUPFAM" id="SSF52172">
    <property type="entry name" value="CheY-like"/>
    <property type="match status" value="1"/>
</dbReference>
<dbReference type="PROSITE" id="PS50110">
    <property type="entry name" value="RESPONSE_REGULATORY"/>
    <property type="match status" value="1"/>
</dbReference>
<keyword evidence="3" id="KW-0067">ATP-binding</keyword>
<proteinExistence type="predicted"/>
<keyword evidence="5" id="KW-0805">Transcription regulation</keyword>
<dbReference type="Pfam" id="PF00072">
    <property type="entry name" value="Response_reg"/>
    <property type="match status" value="1"/>
</dbReference>
<evidence type="ECO:0000256" key="1">
    <source>
        <dbReference type="ARBA" id="ARBA00022553"/>
    </source>
</evidence>
<dbReference type="EMBL" id="CP015839">
    <property type="protein sequence ID" value="ANG63137.1"/>
    <property type="molecule type" value="Genomic_DNA"/>
</dbReference>
<keyword evidence="4" id="KW-0902">Two-component regulatory system</keyword>
<dbReference type="InterPro" id="IPR009057">
    <property type="entry name" value="Homeodomain-like_sf"/>
</dbReference>
<keyword evidence="6" id="KW-0238">DNA-binding</keyword>
<dbReference type="SUPFAM" id="SSF46689">
    <property type="entry name" value="Homeodomain-like"/>
    <property type="match status" value="1"/>
</dbReference>
<keyword evidence="1 8" id="KW-0597">Phosphoprotein</keyword>
<dbReference type="PANTHER" id="PTHR32071:SF57">
    <property type="entry name" value="C4-DICARBOXYLATE TRANSPORT TRANSCRIPTIONAL REGULATORY PROTEIN DCTD"/>
    <property type="match status" value="1"/>
</dbReference>
<dbReference type="GO" id="GO:0006355">
    <property type="term" value="P:regulation of DNA-templated transcription"/>
    <property type="evidence" value="ECO:0007669"/>
    <property type="project" value="InterPro"/>
</dbReference>
<dbReference type="CDD" id="cd17549">
    <property type="entry name" value="REC_DctD-like"/>
    <property type="match status" value="1"/>
</dbReference>
<dbReference type="Pfam" id="PF25601">
    <property type="entry name" value="AAA_lid_14"/>
    <property type="match status" value="1"/>
</dbReference>
<dbReference type="InterPro" id="IPR025944">
    <property type="entry name" value="Sigma_54_int_dom_CS"/>
</dbReference>
<dbReference type="Proteomes" id="UP000078070">
    <property type="component" value="Chromosome"/>
</dbReference>
<dbReference type="PANTHER" id="PTHR32071">
    <property type="entry name" value="TRANSCRIPTIONAL REGULATORY PROTEIN"/>
    <property type="match status" value="1"/>
</dbReference>
<feature type="region of interest" description="Disordered" evidence="9">
    <location>
        <begin position="393"/>
        <end position="412"/>
    </location>
</feature>
<dbReference type="Pfam" id="PF02954">
    <property type="entry name" value="HTH_8"/>
    <property type="match status" value="1"/>
</dbReference>
<dbReference type="InterPro" id="IPR002078">
    <property type="entry name" value="Sigma_54_int"/>
</dbReference>
<evidence type="ECO:0000256" key="8">
    <source>
        <dbReference type="PROSITE-ProRule" id="PRU00169"/>
    </source>
</evidence>
<sequence length="475" mass="52585">MLQQGTVLLVDDEIMVRKATEQWLRLSGFEVISCSAAEAALVQLQPGFAGVLVTDVRMPGMDGMALMQEALARVPGMPVVLVTGHGDIDMATQAMREGAYDFIEKPFVPERLVATVQRACDKRRLMLENDRLQHNLASQSGIDARLIGLSPAIARLKQEILLLASIDTNVIIYGETGTGKELVAQCLHEFSNRRSHHFVPVNCGAIPESLIESELFGHEAGAFTGAMKKRIGKFEYADGGTFFFDEIESMPPHLQIKLLRTLQEGVIERLGGNSPIAVNLRVVAASKADLRVEEGFREDLYYRLNVSQLHIPALRDRADDIPLLFEYYVERCAAQHERDPRRITDLERRTLLSYSWPGNVRELKNIALRFALDARVQLAGLLFPAITPMQASRPVNSSSGVQQAGSGANGHLSTQPLGVQVGVFEADVIRQSLQRHGGSIKAVMDELDLPRRTLNQKMTRYGINRSDYVQGGCED</sequence>
<dbReference type="InterPro" id="IPR027417">
    <property type="entry name" value="P-loop_NTPase"/>
</dbReference>
<keyword evidence="7" id="KW-0804">Transcription</keyword>
<dbReference type="InterPro" id="IPR001789">
    <property type="entry name" value="Sig_transdc_resp-reg_receiver"/>
</dbReference>
<evidence type="ECO:0000313" key="13">
    <source>
        <dbReference type="Proteomes" id="UP000078070"/>
    </source>
</evidence>
<evidence type="ECO:0000256" key="6">
    <source>
        <dbReference type="ARBA" id="ARBA00023125"/>
    </source>
</evidence>
<dbReference type="PROSITE" id="PS50045">
    <property type="entry name" value="SIGMA54_INTERACT_4"/>
    <property type="match status" value="1"/>
</dbReference>
<evidence type="ECO:0000256" key="7">
    <source>
        <dbReference type="ARBA" id="ARBA00023163"/>
    </source>
</evidence>
<organism evidence="12 13">
    <name type="scientific">Marinobacterium aestuarii</name>
    <dbReference type="NCBI Taxonomy" id="1821621"/>
    <lineage>
        <taxon>Bacteria</taxon>
        <taxon>Pseudomonadati</taxon>
        <taxon>Pseudomonadota</taxon>
        <taxon>Gammaproteobacteria</taxon>
        <taxon>Oceanospirillales</taxon>
        <taxon>Oceanospirillaceae</taxon>
        <taxon>Marinobacterium</taxon>
    </lineage>
</organism>
<dbReference type="GO" id="GO:0005524">
    <property type="term" value="F:ATP binding"/>
    <property type="evidence" value="ECO:0007669"/>
    <property type="project" value="UniProtKB-KW"/>
</dbReference>
<dbReference type="InterPro" id="IPR058031">
    <property type="entry name" value="AAA_lid_NorR"/>
</dbReference>
<dbReference type="Gene3D" id="1.10.8.60">
    <property type="match status" value="1"/>
</dbReference>
<dbReference type="FunFam" id="3.40.50.2300:FF:000018">
    <property type="entry name" value="DNA-binding transcriptional regulator NtrC"/>
    <property type="match status" value="1"/>
</dbReference>
<dbReference type="KEGG" id="mars:A8C75_12080"/>
<dbReference type="InterPro" id="IPR002197">
    <property type="entry name" value="HTH_Fis"/>
</dbReference>
<dbReference type="PROSITE" id="PS00675">
    <property type="entry name" value="SIGMA54_INTERACT_1"/>
    <property type="match status" value="1"/>
</dbReference>
<gene>
    <name evidence="12" type="ORF">A8C75_12080</name>
</gene>
<evidence type="ECO:0000313" key="12">
    <source>
        <dbReference type="EMBL" id="ANG63137.1"/>
    </source>
</evidence>
<reference evidence="12 13" key="2">
    <citation type="journal article" date="2018" name="Int. J. Syst. Evol. Microbiol.">
        <title>Marinobacterium aestuarii sp. nov., a benzene-degrading marine bacterium isolated from estuary sediment.</title>
        <authorList>
            <person name="Bae S.S."/>
            <person name="Jung J."/>
            <person name="Chung D."/>
            <person name="Baek K."/>
        </authorList>
    </citation>
    <scope>NUCLEOTIDE SEQUENCE [LARGE SCALE GENOMIC DNA]</scope>
    <source>
        <strain evidence="12 13">ST58-10</strain>
    </source>
</reference>
<accession>A0A1A9EZ20</accession>
<feature type="compositionally biased region" description="Low complexity" evidence="9">
    <location>
        <begin position="395"/>
        <end position="410"/>
    </location>
</feature>
<reference evidence="13" key="1">
    <citation type="submission" date="2016-05" db="EMBL/GenBank/DDBJ databases">
        <authorList>
            <person name="Baek K."/>
            <person name="Yang S.-J."/>
        </authorList>
    </citation>
    <scope>NUCLEOTIDE SEQUENCE [LARGE SCALE GENOMIC DNA]</scope>
    <source>
        <strain evidence="13">ST58-10</strain>
    </source>
</reference>
<dbReference type="GO" id="GO:0000160">
    <property type="term" value="P:phosphorelay signal transduction system"/>
    <property type="evidence" value="ECO:0007669"/>
    <property type="project" value="UniProtKB-KW"/>
</dbReference>
<dbReference type="Gene3D" id="3.40.50.300">
    <property type="entry name" value="P-loop containing nucleotide triphosphate hydrolases"/>
    <property type="match status" value="1"/>
</dbReference>
<dbReference type="STRING" id="1821621.A8C75_12080"/>
<evidence type="ECO:0000259" key="10">
    <source>
        <dbReference type="PROSITE" id="PS50045"/>
    </source>
</evidence>
<dbReference type="OrthoDB" id="9804019at2"/>
<protein>
    <submittedName>
        <fullName evidence="12">C4-dicarboxylate ABC transporter</fullName>
    </submittedName>
</protein>
<evidence type="ECO:0000256" key="3">
    <source>
        <dbReference type="ARBA" id="ARBA00022840"/>
    </source>
</evidence>
<evidence type="ECO:0000256" key="5">
    <source>
        <dbReference type="ARBA" id="ARBA00023015"/>
    </source>
</evidence>
<dbReference type="PROSITE" id="PS00688">
    <property type="entry name" value="SIGMA54_INTERACT_3"/>
    <property type="match status" value="1"/>
</dbReference>
<keyword evidence="13" id="KW-1185">Reference proteome</keyword>
<dbReference type="Pfam" id="PF00158">
    <property type="entry name" value="Sigma54_activat"/>
    <property type="match status" value="1"/>
</dbReference>
<dbReference type="InterPro" id="IPR011006">
    <property type="entry name" value="CheY-like_superfamily"/>
</dbReference>
<dbReference type="SMART" id="SM00448">
    <property type="entry name" value="REC"/>
    <property type="match status" value="1"/>
</dbReference>
<dbReference type="CDD" id="cd00009">
    <property type="entry name" value="AAA"/>
    <property type="match status" value="1"/>
</dbReference>
<dbReference type="PROSITE" id="PS00676">
    <property type="entry name" value="SIGMA54_INTERACT_2"/>
    <property type="match status" value="1"/>
</dbReference>
<name>A0A1A9EZ20_9GAMM</name>
<evidence type="ECO:0000259" key="11">
    <source>
        <dbReference type="PROSITE" id="PS50110"/>
    </source>
</evidence>